<organism evidence="6 7">
    <name type="scientific">Proteiniphilum acetatigenes</name>
    <dbReference type="NCBI Taxonomy" id="294710"/>
    <lineage>
        <taxon>Bacteria</taxon>
        <taxon>Pseudomonadati</taxon>
        <taxon>Bacteroidota</taxon>
        <taxon>Bacteroidia</taxon>
        <taxon>Bacteroidales</taxon>
        <taxon>Dysgonomonadaceae</taxon>
        <taxon>Proteiniphilum</taxon>
    </lineage>
</organism>
<comment type="cofactor">
    <cofactor evidence="1">
        <name>Ca(2+)</name>
        <dbReference type="ChEBI" id="CHEBI:29108"/>
    </cofactor>
</comment>
<dbReference type="InterPro" id="IPR052720">
    <property type="entry name" value="Glycosyl_hydrolase_97"/>
</dbReference>
<feature type="chain" id="PRO_5007096911" evidence="4">
    <location>
        <begin position="21"/>
        <end position="92"/>
    </location>
</feature>
<keyword evidence="4" id="KW-0732">Signal</keyword>
<dbReference type="Pfam" id="PF14508">
    <property type="entry name" value="GH97_N"/>
    <property type="match status" value="1"/>
</dbReference>
<sequence>MKRTIPLILMLLLVCGATQAQKQYSISSPDGRLTAEVTVGEQLTWSLSHDGAQLITPSPVSLPLANGEQLGPDARVRRVKQQSADETIPSPF</sequence>
<evidence type="ECO:0000313" key="7">
    <source>
        <dbReference type="Proteomes" id="UP000053860"/>
    </source>
</evidence>
<comment type="caution">
    <text evidence="6">The sequence shown here is derived from an EMBL/GenBank/DDBJ whole genome shotgun (WGS) entry which is preliminary data.</text>
</comment>
<feature type="domain" description="Glycosyl-hydrolase 97 N-terminal" evidence="5">
    <location>
        <begin position="26"/>
        <end position="89"/>
    </location>
</feature>
<feature type="non-terminal residue" evidence="6">
    <location>
        <position position="92"/>
    </location>
</feature>
<evidence type="ECO:0000256" key="1">
    <source>
        <dbReference type="ARBA" id="ARBA00001913"/>
    </source>
</evidence>
<reference evidence="7" key="1">
    <citation type="journal article" date="2015" name="MBio">
        <title>Genome-Resolved Metagenomic Analysis Reveals Roles for Candidate Phyla and Other Microbial Community Members in Biogeochemical Transformations in Oil Reservoirs.</title>
        <authorList>
            <person name="Hu P."/>
            <person name="Tom L."/>
            <person name="Singh A."/>
            <person name="Thomas B.C."/>
            <person name="Baker B.J."/>
            <person name="Piceno Y.M."/>
            <person name="Andersen G.L."/>
            <person name="Banfield J.F."/>
        </authorList>
    </citation>
    <scope>NUCLEOTIDE SEQUENCE [LARGE SCALE GENOMIC DNA]</scope>
</reference>
<dbReference type="Gene3D" id="2.70.98.10">
    <property type="match status" value="1"/>
</dbReference>
<gene>
    <name evidence="6" type="ORF">XD92_1063</name>
</gene>
<keyword evidence="3" id="KW-0106">Calcium</keyword>
<dbReference type="EMBL" id="LGGN01000203">
    <property type="protein sequence ID" value="KUK76784.1"/>
    <property type="molecule type" value="Genomic_DNA"/>
</dbReference>
<feature type="signal peptide" evidence="4">
    <location>
        <begin position="1"/>
        <end position="20"/>
    </location>
</feature>
<dbReference type="GO" id="GO:0030246">
    <property type="term" value="F:carbohydrate binding"/>
    <property type="evidence" value="ECO:0007669"/>
    <property type="project" value="InterPro"/>
</dbReference>
<evidence type="ECO:0000313" key="6">
    <source>
        <dbReference type="EMBL" id="KUK76784.1"/>
    </source>
</evidence>
<proteinExistence type="predicted"/>
<dbReference type="Proteomes" id="UP000053860">
    <property type="component" value="Unassembled WGS sequence"/>
</dbReference>
<accession>A0A101HHF8</accession>
<dbReference type="InterPro" id="IPR029486">
    <property type="entry name" value="GH97_N"/>
</dbReference>
<name>A0A101HHF8_9BACT</name>
<evidence type="ECO:0000256" key="2">
    <source>
        <dbReference type="ARBA" id="ARBA00011245"/>
    </source>
</evidence>
<protein>
    <submittedName>
        <fullName evidence="6">Retaining alpha-galactosidase</fullName>
    </submittedName>
</protein>
<dbReference type="AlphaFoldDB" id="A0A101HHF8"/>
<evidence type="ECO:0000256" key="4">
    <source>
        <dbReference type="SAM" id="SignalP"/>
    </source>
</evidence>
<evidence type="ECO:0000256" key="3">
    <source>
        <dbReference type="ARBA" id="ARBA00022837"/>
    </source>
</evidence>
<comment type="subunit">
    <text evidence="2">Monomer.</text>
</comment>
<evidence type="ECO:0000259" key="5">
    <source>
        <dbReference type="Pfam" id="PF14508"/>
    </source>
</evidence>
<dbReference type="PANTHER" id="PTHR35803:SF2">
    <property type="entry name" value="RETAINING ALPHA-GALACTOSIDASE"/>
    <property type="match status" value="1"/>
</dbReference>
<dbReference type="PANTHER" id="PTHR35803">
    <property type="entry name" value="GLUCAN 1,4-ALPHA-GLUCOSIDASE SUSB-RELATED"/>
    <property type="match status" value="1"/>
</dbReference>
<dbReference type="InterPro" id="IPR014718">
    <property type="entry name" value="GH-type_carb-bd"/>
</dbReference>